<comment type="caution">
    <text evidence="3">The sequence shown here is derived from an EMBL/GenBank/DDBJ whole genome shotgun (WGS) entry which is preliminary data.</text>
</comment>
<dbReference type="InterPro" id="IPR011576">
    <property type="entry name" value="Pyridox_Oxase_N"/>
</dbReference>
<dbReference type="PANTHER" id="PTHR35176:SF6">
    <property type="entry name" value="HEME OXYGENASE HI_0854-RELATED"/>
    <property type="match status" value="1"/>
</dbReference>
<evidence type="ECO:0000313" key="3">
    <source>
        <dbReference type="EMBL" id="GAA3838246.1"/>
    </source>
</evidence>
<dbReference type="Pfam" id="PF01243">
    <property type="entry name" value="PNPOx_N"/>
    <property type="match status" value="1"/>
</dbReference>
<dbReference type="Proteomes" id="UP001501624">
    <property type="component" value="Unassembled WGS sequence"/>
</dbReference>
<keyword evidence="1" id="KW-0560">Oxidoreductase</keyword>
<dbReference type="PANTHER" id="PTHR35176">
    <property type="entry name" value="HEME OXYGENASE HI_0854-RELATED"/>
    <property type="match status" value="1"/>
</dbReference>
<accession>A0ABP7JA46</accession>
<dbReference type="InterPro" id="IPR052019">
    <property type="entry name" value="F420H2_bilvrd_red/Heme_oxyg"/>
</dbReference>
<dbReference type="NCBIfam" id="TIGR04023">
    <property type="entry name" value="PPOX_MSMEG_5819"/>
    <property type="match status" value="1"/>
</dbReference>
<proteinExistence type="predicted"/>
<dbReference type="InterPro" id="IPR024031">
    <property type="entry name" value="MSMEG_5819/OxyR"/>
</dbReference>
<reference evidence="4" key="1">
    <citation type="journal article" date="2019" name="Int. J. Syst. Evol. Microbiol.">
        <title>The Global Catalogue of Microorganisms (GCM) 10K type strain sequencing project: providing services to taxonomists for standard genome sequencing and annotation.</title>
        <authorList>
            <consortium name="The Broad Institute Genomics Platform"/>
            <consortium name="The Broad Institute Genome Sequencing Center for Infectious Disease"/>
            <person name="Wu L."/>
            <person name="Ma J."/>
        </authorList>
    </citation>
    <scope>NUCLEOTIDE SEQUENCE [LARGE SCALE GENOMIC DNA]</scope>
    <source>
        <strain evidence="4">JCM 17017</strain>
    </source>
</reference>
<gene>
    <name evidence="3" type="ORF">GCM10022380_65490</name>
</gene>
<dbReference type="EMBL" id="BAABCM010000011">
    <property type="protein sequence ID" value="GAA3838246.1"/>
    <property type="molecule type" value="Genomic_DNA"/>
</dbReference>
<sequence>MTFASTRRIAPVFTEAELSYLKSQPLGRLATVSPGGQVQNNPVNFFVVDGVIVIGGHALGASKKFRNVQRGSTVSFVVDDLATVDPWVPRGIEIRGSAVALTDQEPPVPYFSREIIRISPARIISWGLDGPRASRSVG</sequence>
<organism evidence="3 4">
    <name type="scientific">Amycolatopsis tucumanensis</name>
    <dbReference type="NCBI Taxonomy" id="401106"/>
    <lineage>
        <taxon>Bacteria</taxon>
        <taxon>Bacillati</taxon>
        <taxon>Actinomycetota</taxon>
        <taxon>Actinomycetes</taxon>
        <taxon>Pseudonocardiales</taxon>
        <taxon>Pseudonocardiaceae</taxon>
        <taxon>Amycolatopsis</taxon>
    </lineage>
</organism>
<evidence type="ECO:0000256" key="1">
    <source>
        <dbReference type="ARBA" id="ARBA00023002"/>
    </source>
</evidence>
<name>A0ABP7JA46_9PSEU</name>
<evidence type="ECO:0000259" key="2">
    <source>
        <dbReference type="Pfam" id="PF01243"/>
    </source>
</evidence>
<dbReference type="SUPFAM" id="SSF50475">
    <property type="entry name" value="FMN-binding split barrel"/>
    <property type="match status" value="1"/>
</dbReference>
<keyword evidence="4" id="KW-1185">Reference proteome</keyword>
<dbReference type="InterPro" id="IPR012349">
    <property type="entry name" value="Split_barrel_FMN-bd"/>
</dbReference>
<dbReference type="Gene3D" id="2.30.110.10">
    <property type="entry name" value="Electron Transport, Fmn-binding Protein, Chain A"/>
    <property type="match status" value="1"/>
</dbReference>
<protein>
    <submittedName>
        <fullName evidence="3">PPOX class F420-dependent oxidoreductase</fullName>
    </submittedName>
</protein>
<feature type="domain" description="Pyridoxamine 5'-phosphate oxidase N-terminal" evidence="2">
    <location>
        <begin position="14"/>
        <end position="107"/>
    </location>
</feature>
<evidence type="ECO:0000313" key="4">
    <source>
        <dbReference type="Proteomes" id="UP001501624"/>
    </source>
</evidence>